<evidence type="ECO:0000313" key="3">
    <source>
        <dbReference type="EMBL" id="SDI93838.1"/>
    </source>
</evidence>
<dbReference type="InterPro" id="IPR030678">
    <property type="entry name" value="Peptide/Ni-bd"/>
</dbReference>
<reference evidence="4" key="1">
    <citation type="submission" date="2016-10" db="EMBL/GenBank/DDBJ databases">
        <authorList>
            <person name="Varghese N."/>
            <person name="Submissions S."/>
        </authorList>
    </citation>
    <scope>NUCLEOTIDE SEQUENCE [LARGE SCALE GENOMIC DNA]</scope>
    <source>
        <strain evidence="4">DSM 44796</strain>
    </source>
</reference>
<dbReference type="GO" id="GO:0042597">
    <property type="term" value="C:periplasmic space"/>
    <property type="evidence" value="ECO:0007669"/>
    <property type="project" value="UniProtKB-ARBA"/>
</dbReference>
<evidence type="ECO:0000313" key="4">
    <source>
        <dbReference type="Proteomes" id="UP000199682"/>
    </source>
</evidence>
<dbReference type="PIRSF" id="PIRSF002741">
    <property type="entry name" value="MppA"/>
    <property type="match status" value="1"/>
</dbReference>
<dbReference type="Gene3D" id="3.10.105.10">
    <property type="entry name" value="Dipeptide-binding Protein, Domain 3"/>
    <property type="match status" value="1"/>
</dbReference>
<dbReference type="CDD" id="cd08509">
    <property type="entry name" value="PBP2_TmCBP_oligosaccharides_like"/>
    <property type="match status" value="1"/>
</dbReference>
<dbReference type="InterPro" id="IPR039424">
    <property type="entry name" value="SBP_5"/>
</dbReference>
<keyword evidence="1" id="KW-0732">Signal</keyword>
<feature type="chain" id="PRO_5011569172" evidence="1">
    <location>
        <begin position="21"/>
        <end position="554"/>
    </location>
</feature>
<dbReference type="GO" id="GO:0015833">
    <property type="term" value="P:peptide transport"/>
    <property type="evidence" value="ECO:0007669"/>
    <property type="project" value="TreeGrafter"/>
</dbReference>
<dbReference type="GO" id="GO:0043190">
    <property type="term" value="C:ATP-binding cassette (ABC) transporter complex"/>
    <property type="evidence" value="ECO:0007669"/>
    <property type="project" value="InterPro"/>
</dbReference>
<name>A0A1G8PNG3_9PSEU</name>
<accession>A0A1G8PNG3</accession>
<dbReference type="Gene3D" id="3.40.190.10">
    <property type="entry name" value="Periplasmic binding protein-like II"/>
    <property type="match status" value="1"/>
</dbReference>
<evidence type="ECO:0000259" key="2">
    <source>
        <dbReference type="Pfam" id="PF00496"/>
    </source>
</evidence>
<sequence>MFLHKRLCALGLAVLVAATAACSGSSGAGRPRDTLVVYTGQAGDFQLNFNPYAPTQIEGPGTIYEPLFFFNIAKDGPPKPVLGTEFGWNTDGTELSVTLRDDVTWSDGEKFTAEDVKFTFDMVAKTPAVNKTGFKGTTTAVDDTHVVIKFPEPSYMDGPQVLGQLWIMPEHVWKNYPTPATEVNANPVGTGPFQLGEFKAQSFTLKANPKYWGGEPAVKQVRYLSLSGNQAGVDALKAGSIDWQTGPVPDVKDVEKNYPGYKIVTLPLNQVALFTCSDARLGCQGPQTDPAVRRAIYHGMNRTQINSLAFQNTGSEMSPGFTLQPRDTALLSDKLTDRMAPMNADVAKATELLTSAGYVKGADGIYAKDGKPLALTVKVVAGWTDYITALETLSQQLLQIGVKITPQQLSWNEWADARGRGQFELLIDSVEQGPAPDPYYTYSYFFSTATTAPVGQAANPNFARFSNPAVDAALAELKKTDRGDPARQAHYDTIQVELEKSMPYIPVLTGGVPNVYNDKAFTGWPTKDDLYAFPAVWKRPDASQVYAKLTPAGS</sequence>
<gene>
    <name evidence="3" type="ORF">SAMN04488074_10187</name>
</gene>
<evidence type="ECO:0000256" key="1">
    <source>
        <dbReference type="SAM" id="SignalP"/>
    </source>
</evidence>
<organism evidence="3 4">
    <name type="scientific">Lentzea albidocapillata subsp. violacea</name>
    <dbReference type="NCBI Taxonomy" id="128104"/>
    <lineage>
        <taxon>Bacteria</taxon>
        <taxon>Bacillati</taxon>
        <taxon>Actinomycetota</taxon>
        <taxon>Actinomycetes</taxon>
        <taxon>Pseudonocardiales</taxon>
        <taxon>Pseudonocardiaceae</taxon>
        <taxon>Lentzea</taxon>
    </lineage>
</organism>
<dbReference type="Gene3D" id="3.90.76.10">
    <property type="entry name" value="Dipeptide-binding Protein, Domain 1"/>
    <property type="match status" value="1"/>
</dbReference>
<dbReference type="GO" id="GO:1904680">
    <property type="term" value="F:peptide transmembrane transporter activity"/>
    <property type="evidence" value="ECO:0007669"/>
    <property type="project" value="TreeGrafter"/>
</dbReference>
<dbReference type="EMBL" id="FNET01000001">
    <property type="protein sequence ID" value="SDI93838.1"/>
    <property type="molecule type" value="Genomic_DNA"/>
</dbReference>
<proteinExistence type="predicted"/>
<dbReference type="Pfam" id="PF00496">
    <property type="entry name" value="SBP_bac_5"/>
    <property type="match status" value="1"/>
</dbReference>
<dbReference type="Proteomes" id="UP000199682">
    <property type="component" value="Unassembled WGS sequence"/>
</dbReference>
<dbReference type="RefSeq" id="WP_090003642.1">
    <property type="nucleotide sequence ID" value="NZ_FNET01000001.1"/>
</dbReference>
<dbReference type="PROSITE" id="PS51257">
    <property type="entry name" value="PROKAR_LIPOPROTEIN"/>
    <property type="match status" value="1"/>
</dbReference>
<dbReference type="SUPFAM" id="SSF53850">
    <property type="entry name" value="Periplasmic binding protein-like II"/>
    <property type="match status" value="1"/>
</dbReference>
<dbReference type="AlphaFoldDB" id="A0A1G8PNG3"/>
<dbReference type="PANTHER" id="PTHR30290:SF82">
    <property type="entry name" value="ABC-TYPE DIPEPTIDE_OLIGOPEPTIDE TRANSPORT SYSTEM, PERIPLASMIC COMPONENT"/>
    <property type="match status" value="1"/>
</dbReference>
<dbReference type="InterPro" id="IPR000914">
    <property type="entry name" value="SBP_5_dom"/>
</dbReference>
<protein>
    <submittedName>
        <fullName evidence="3">Peptide/nickel transport system substrate-binding protein</fullName>
    </submittedName>
</protein>
<feature type="domain" description="Solute-binding protein family 5" evidence="2">
    <location>
        <begin position="78"/>
        <end position="449"/>
    </location>
</feature>
<dbReference type="PANTHER" id="PTHR30290">
    <property type="entry name" value="PERIPLASMIC BINDING COMPONENT OF ABC TRANSPORTER"/>
    <property type="match status" value="1"/>
</dbReference>
<feature type="signal peptide" evidence="1">
    <location>
        <begin position="1"/>
        <end position="20"/>
    </location>
</feature>